<evidence type="ECO:0000313" key="2">
    <source>
        <dbReference type="Proteomes" id="UP000428260"/>
    </source>
</evidence>
<accession>A0A6I6K5K8</accession>
<gene>
    <name evidence="1" type="ORF">GM418_25560</name>
</gene>
<proteinExistence type="predicted"/>
<dbReference type="KEGG" id="mcos:GM418_25560"/>
<dbReference type="EMBL" id="CP046401">
    <property type="protein sequence ID" value="QGY46903.1"/>
    <property type="molecule type" value="Genomic_DNA"/>
</dbReference>
<dbReference type="Proteomes" id="UP000428260">
    <property type="component" value="Chromosome"/>
</dbReference>
<protein>
    <submittedName>
        <fullName evidence="1">Uncharacterized protein</fullName>
    </submittedName>
</protein>
<evidence type="ECO:0000313" key="1">
    <source>
        <dbReference type="EMBL" id="QGY46903.1"/>
    </source>
</evidence>
<reference evidence="1 2" key="1">
    <citation type="submission" date="2019-11" db="EMBL/GenBank/DDBJ databases">
        <authorList>
            <person name="Zheng R.K."/>
            <person name="Sun C.M."/>
        </authorList>
    </citation>
    <scope>NUCLEOTIDE SEQUENCE [LARGE SCALE GENOMIC DNA]</scope>
    <source>
        <strain evidence="1 2">WC007</strain>
    </source>
</reference>
<dbReference type="AlphaFoldDB" id="A0A6I6K5K8"/>
<dbReference type="RefSeq" id="WP_158870254.1">
    <property type="nucleotide sequence ID" value="NZ_CP046401.1"/>
</dbReference>
<sequence>MSNNQINTVYYNRTKNNYHEICRLAIRKSNKDLYFIDKSNSSFHISIHKDGKVFISPQSNDKKFESILLLKFDWNDIDKHAEFEKPFLFFLPTNVINYPQISIDKVKGLRVIPDNRNPNNLLIKYFLISEKTAKVLARKSDANFQIYKVDQKLETGEIVDYAVNILPPVLEYNKHKIRYDIDTINYTINSAREYRFLYLCQPSAEINIVEFISENTFYFDSGVIKDIGFQIKNYRYKDSDIVMIAY</sequence>
<organism evidence="1 2">
    <name type="scientific">Maribellus comscasis</name>
    <dbReference type="NCBI Taxonomy" id="2681766"/>
    <lineage>
        <taxon>Bacteria</taxon>
        <taxon>Pseudomonadati</taxon>
        <taxon>Bacteroidota</taxon>
        <taxon>Bacteroidia</taxon>
        <taxon>Marinilabiliales</taxon>
        <taxon>Prolixibacteraceae</taxon>
        <taxon>Maribellus</taxon>
    </lineage>
</organism>
<name>A0A6I6K5K8_9BACT</name>
<keyword evidence="2" id="KW-1185">Reference proteome</keyword>